<evidence type="ECO:0000256" key="5">
    <source>
        <dbReference type="ARBA" id="ARBA00023163"/>
    </source>
</evidence>
<dbReference type="NCBIfam" id="TIGR02937">
    <property type="entry name" value="sigma70-ECF"/>
    <property type="match status" value="1"/>
</dbReference>
<proteinExistence type="inferred from homology"/>
<evidence type="ECO:0000256" key="2">
    <source>
        <dbReference type="ARBA" id="ARBA00023015"/>
    </source>
</evidence>
<evidence type="ECO:0000313" key="8">
    <source>
        <dbReference type="EMBL" id="BBH16914.1"/>
    </source>
</evidence>
<dbReference type="SUPFAM" id="SSF88946">
    <property type="entry name" value="Sigma2 domain of RNA polymerase sigma factors"/>
    <property type="match status" value="1"/>
</dbReference>
<comment type="similarity">
    <text evidence="1">Belongs to the sigma-70 factor family. ECF subfamily.</text>
</comment>
<dbReference type="SUPFAM" id="SSF88659">
    <property type="entry name" value="Sigma3 and sigma4 domains of RNA polymerase sigma factors"/>
    <property type="match status" value="1"/>
</dbReference>
<dbReference type="EMBL" id="AP019307">
    <property type="protein sequence ID" value="BBH16914.1"/>
    <property type="molecule type" value="Genomic_DNA"/>
</dbReference>
<keyword evidence="9" id="KW-1185">Reference proteome</keyword>
<accession>A0A3G9J0C7</accession>
<evidence type="ECO:0000256" key="1">
    <source>
        <dbReference type="ARBA" id="ARBA00010641"/>
    </source>
</evidence>
<dbReference type="Gene3D" id="1.10.10.10">
    <property type="entry name" value="Winged helix-like DNA-binding domain superfamily/Winged helix DNA-binding domain"/>
    <property type="match status" value="1"/>
</dbReference>
<feature type="domain" description="RNA polymerase sigma-70 region 2" evidence="6">
    <location>
        <begin position="50"/>
        <end position="116"/>
    </location>
</feature>
<dbReference type="Pfam" id="PF04542">
    <property type="entry name" value="Sigma70_r2"/>
    <property type="match status" value="1"/>
</dbReference>
<dbReference type="InterPro" id="IPR013324">
    <property type="entry name" value="RNA_pol_sigma_r3/r4-like"/>
</dbReference>
<sequence length="205" mass="22288">MPRAYVSAQKQSEGTDLQRRRVLGSEESPGQGAFVDTARTDDAAAFDEFVESHWRSLVRAAVFLGAQAHEAEDLAQATLVKCYTKWALVTAADDRDAYVYRMLLNTLRSDRRKLSWKLRSITVAEPTIGDGSEAAAIADAVHRAMAGLSKDQQEVVVLRYFVQLTEAQTAAALGIPAGTVKSRLSRSLAYLSASNHLAEFAGGAR</sequence>
<dbReference type="PANTHER" id="PTHR43133:SF50">
    <property type="entry name" value="ECF RNA POLYMERASE SIGMA FACTOR SIGM"/>
    <property type="match status" value="1"/>
</dbReference>
<feature type="domain" description="RNA polymerase sigma factor 70 region 4 type 2" evidence="7">
    <location>
        <begin position="139"/>
        <end position="189"/>
    </location>
</feature>
<keyword evidence="2" id="KW-0805">Transcription regulation</keyword>
<evidence type="ECO:0000256" key="4">
    <source>
        <dbReference type="ARBA" id="ARBA00023125"/>
    </source>
</evidence>
<dbReference type="InterPro" id="IPR007627">
    <property type="entry name" value="RNA_pol_sigma70_r2"/>
</dbReference>
<keyword evidence="3" id="KW-0731">Sigma factor</keyword>
<reference evidence="8 9" key="1">
    <citation type="submission" date="2018-11" db="EMBL/GenBank/DDBJ databases">
        <title>Complete genome sequence of Nocardioides baekrokdamisoli strain KCTC 39748.</title>
        <authorList>
            <person name="Kang S.W."/>
            <person name="Lee K.C."/>
            <person name="Kim K.K."/>
            <person name="Kim J.S."/>
            <person name="Kim D.S."/>
            <person name="Ko S.H."/>
            <person name="Yang S.H."/>
            <person name="Shin Y.K."/>
            <person name="Lee J.S."/>
        </authorList>
    </citation>
    <scope>NUCLEOTIDE SEQUENCE [LARGE SCALE GENOMIC DNA]</scope>
    <source>
        <strain evidence="8 9">KCTC 39748</strain>
    </source>
</reference>
<dbReference type="Proteomes" id="UP000271573">
    <property type="component" value="Chromosome"/>
</dbReference>
<evidence type="ECO:0000259" key="6">
    <source>
        <dbReference type="Pfam" id="PF04542"/>
    </source>
</evidence>
<dbReference type="InterPro" id="IPR036388">
    <property type="entry name" value="WH-like_DNA-bd_sf"/>
</dbReference>
<organism evidence="8 9">
    <name type="scientific">Nocardioides baekrokdamisoli</name>
    <dbReference type="NCBI Taxonomy" id="1804624"/>
    <lineage>
        <taxon>Bacteria</taxon>
        <taxon>Bacillati</taxon>
        <taxon>Actinomycetota</taxon>
        <taxon>Actinomycetes</taxon>
        <taxon>Propionibacteriales</taxon>
        <taxon>Nocardioidaceae</taxon>
        <taxon>Nocardioides</taxon>
    </lineage>
</organism>
<dbReference type="GO" id="GO:0016987">
    <property type="term" value="F:sigma factor activity"/>
    <property type="evidence" value="ECO:0007669"/>
    <property type="project" value="UniProtKB-KW"/>
</dbReference>
<keyword evidence="5" id="KW-0804">Transcription</keyword>
<dbReference type="Pfam" id="PF08281">
    <property type="entry name" value="Sigma70_r4_2"/>
    <property type="match status" value="1"/>
</dbReference>
<dbReference type="CDD" id="cd06171">
    <property type="entry name" value="Sigma70_r4"/>
    <property type="match status" value="1"/>
</dbReference>
<dbReference type="InterPro" id="IPR039425">
    <property type="entry name" value="RNA_pol_sigma-70-like"/>
</dbReference>
<name>A0A3G9J0C7_9ACTN</name>
<dbReference type="GO" id="GO:0006352">
    <property type="term" value="P:DNA-templated transcription initiation"/>
    <property type="evidence" value="ECO:0007669"/>
    <property type="project" value="InterPro"/>
</dbReference>
<keyword evidence="4" id="KW-0238">DNA-binding</keyword>
<gene>
    <name evidence="8" type="ORF">Back2_12010</name>
</gene>
<dbReference type="AlphaFoldDB" id="A0A3G9J0C7"/>
<evidence type="ECO:0000256" key="3">
    <source>
        <dbReference type="ARBA" id="ARBA00023082"/>
    </source>
</evidence>
<dbReference type="InterPro" id="IPR014284">
    <property type="entry name" value="RNA_pol_sigma-70_dom"/>
</dbReference>
<evidence type="ECO:0008006" key="10">
    <source>
        <dbReference type="Google" id="ProtNLM"/>
    </source>
</evidence>
<dbReference type="KEGG" id="nbe:Back2_12010"/>
<dbReference type="PANTHER" id="PTHR43133">
    <property type="entry name" value="RNA POLYMERASE ECF-TYPE SIGMA FACTO"/>
    <property type="match status" value="1"/>
</dbReference>
<evidence type="ECO:0000259" key="7">
    <source>
        <dbReference type="Pfam" id="PF08281"/>
    </source>
</evidence>
<dbReference type="InterPro" id="IPR013325">
    <property type="entry name" value="RNA_pol_sigma_r2"/>
</dbReference>
<protein>
    <recommendedName>
        <fullName evidence="10">SigE family RNA polymerase sigma factor</fullName>
    </recommendedName>
</protein>
<dbReference type="InterPro" id="IPR013249">
    <property type="entry name" value="RNA_pol_sigma70_r4_t2"/>
</dbReference>
<dbReference type="Gene3D" id="1.10.1740.10">
    <property type="match status" value="1"/>
</dbReference>
<dbReference type="GO" id="GO:0003677">
    <property type="term" value="F:DNA binding"/>
    <property type="evidence" value="ECO:0007669"/>
    <property type="project" value="UniProtKB-KW"/>
</dbReference>
<evidence type="ECO:0000313" key="9">
    <source>
        <dbReference type="Proteomes" id="UP000271573"/>
    </source>
</evidence>